<evidence type="ECO:0000313" key="2">
    <source>
        <dbReference type="Proteomes" id="UP000002573"/>
    </source>
</evidence>
<sequence length="217" mass="26089">MGGEKKGYAEKLYWELQSKKEIDLGKHGGYRVYYKNKFDREYLLFLERRRKLYSFFSSPAVRKLLIDIRENNDDYEALYHLSRVDKIIVIKYTKDIGGNLPPLPAGDKVEVIVIEPETLLNKADPDLGIKIFPDKKDSLSRILYNKYLYKDLRVDKIKSYIRRRIEEAKASNGKLWVCLKELKKEYKYENEEFWKEFIHMIKNDEDFIYQDEYITTR</sequence>
<protein>
    <submittedName>
        <fullName evidence="1">Uncharacterized protein</fullName>
    </submittedName>
</protein>
<reference evidence="1 2" key="2">
    <citation type="journal article" date="2011" name="Stand. Genomic Sci.">
        <title>Complete genome sequence of Staphylothermus hellenicus P8.</title>
        <authorList>
            <person name="Anderson I."/>
            <person name="Wirth R."/>
            <person name="Lucas S."/>
            <person name="Copeland A."/>
            <person name="Lapidus A."/>
            <person name="Cheng J.F."/>
            <person name="Goodwin L."/>
            <person name="Pitluck S."/>
            <person name="Davenport K."/>
            <person name="Detter J.C."/>
            <person name="Han C."/>
            <person name="Tapia R."/>
            <person name="Land M."/>
            <person name="Hauser L."/>
            <person name="Pati A."/>
            <person name="Mikhailova N."/>
            <person name="Woyke T."/>
            <person name="Klenk H.P."/>
            <person name="Kyrpides N."/>
            <person name="Ivanova N."/>
        </authorList>
    </citation>
    <scope>NUCLEOTIDE SEQUENCE [LARGE SCALE GENOMIC DNA]</scope>
    <source>
        <strain evidence="2">DSM 12710 / JCM 10830 / BK20S6-10-b1 / P8</strain>
    </source>
</reference>
<accession>D7DBS1</accession>
<organism evidence="1 2">
    <name type="scientific">Staphylothermus hellenicus (strain DSM 12710 / JCM 10830 / BK20S6-10-b1 / P8)</name>
    <dbReference type="NCBI Taxonomy" id="591019"/>
    <lineage>
        <taxon>Archaea</taxon>
        <taxon>Thermoproteota</taxon>
        <taxon>Thermoprotei</taxon>
        <taxon>Desulfurococcales</taxon>
        <taxon>Desulfurococcaceae</taxon>
        <taxon>Staphylothermus</taxon>
    </lineage>
</organism>
<dbReference type="EMBL" id="CP002051">
    <property type="protein sequence ID" value="ADI31618.1"/>
    <property type="molecule type" value="Genomic_DNA"/>
</dbReference>
<name>D7DBS1_STAHD</name>
<evidence type="ECO:0000313" key="1">
    <source>
        <dbReference type="EMBL" id="ADI31618.1"/>
    </source>
</evidence>
<dbReference type="HOGENOM" id="CLU_1269977_0_0_2"/>
<dbReference type="AlphaFoldDB" id="D7DBS1"/>
<gene>
    <name evidence="1" type="ordered locus">Shell_0487</name>
</gene>
<dbReference type="STRING" id="591019.Shell_0487"/>
<keyword evidence="2" id="KW-1185">Reference proteome</keyword>
<dbReference type="Proteomes" id="UP000002573">
    <property type="component" value="Chromosome"/>
</dbReference>
<reference evidence="2" key="1">
    <citation type="submission" date="2010-05" db="EMBL/GenBank/DDBJ databases">
        <title>Complete sequence of Staphylothermus hellenicus DSM 12710.</title>
        <authorList>
            <consortium name="US DOE Joint Genome Institute"/>
            <person name="Lucas S."/>
            <person name="Copeland A."/>
            <person name="Lapidus A."/>
            <person name="Cheng J.-F."/>
            <person name="Bruce D."/>
            <person name="Goodwin L."/>
            <person name="Pitluck S."/>
            <person name="Davenport K."/>
            <person name="Detter J.C."/>
            <person name="Han C."/>
            <person name="Tapia R."/>
            <person name="Larimer F."/>
            <person name="Land M."/>
            <person name="Hauser L."/>
            <person name="Kyrpides N."/>
            <person name="Mikhailova N."/>
            <person name="Anderson I.J."/>
            <person name="Woyke T."/>
        </authorList>
    </citation>
    <scope>NUCLEOTIDE SEQUENCE [LARGE SCALE GENOMIC DNA]</scope>
    <source>
        <strain evidence="2">DSM 12710 / JCM 10830 / BK20S6-10-b1 / P8</strain>
    </source>
</reference>
<proteinExistence type="predicted"/>
<dbReference type="KEGG" id="shc:Shell_0487"/>